<reference evidence="11 12" key="1">
    <citation type="journal article" date="2008" name="Int. J. Syst. Evol. Microbiol.">
        <title>Description of Roseateles aquatilis sp. nov. and Roseateles terrae sp. nov., in the class Betaproteobacteria, and emended description of the genus Roseateles.</title>
        <authorList>
            <person name="Gomila M."/>
            <person name="Bowien B."/>
            <person name="Falsen E."/>
            <person name="Moore E.R."/>
            <person name="Lalucat J."/>
        </authorList>
    </citation>
    <scope>NUCLEOTIDE SEQUENCE [LARGE SCALE GENOMIC DNA]</scope>
    <source>
        <strain evidence="11 12">CCUG 48205</strain>
    </source>
</reference>
<feature type="coiled-coil region" evidence="8">
    <location>
        <begin position="332"/>
        <end position="359"/>
    </location>
</feature>
<dbReference type="InterPro" id="IPR005467">
    <property type="entry name" value="His_kinase_dom"/>
</dbReference>
<evidence type="ECO:0000256" key="4">
    <source>
        <dbReference type="ARBA" id="ARBA00022679"/>
    </source>
</evidence>
<gene>
    <name evidence="11" type="ORF">CDN99_07015</name>
</gene>
<name>A0A246JHF9_9BURK</name>
<keyword evidence="5" id="KW-0418">Kinase</keyword>
<feature type="modified residue" description="4-aspartylphosphate" evidence="7">
    <location>
        <position position="661"/>
    </location>
</feature>
<evidence type="ECO:0000256" key="3">
    <source>
        <dbReference type="ARBA" id="ARBA00022553"/>
    </source>
</evidence>
<dbReference type="InterPro" id="IPR029016">
    <property type="entry name" value="GAF-like_dom_sf"/>
</dbReference>
<dbReference type="Gene3D" id="3.30.450.40">
    <property type="match status" value="1"/>
</dbReference>
<dbReference type="SUPFAM" id="SSF47384">
    <property type="entry name" value="Homodimeric domain of signal transducing histidine kinase"/>
    <property type="match status" value="1"/>
</dbReference>
<dbReference type="OrthoDB" id="9768069at2"/>
<dbReference type="InterPro" id="IPR001789">
    <property type="entry name" value="Sig_transdc_resp-reg_receiver"/>
</dbReference>
<dbReference type="PANTHER" id="PTHR43547">
    <property type="entry name" value="TWO-COMPONENT HISTIDINE KINASE"/>
    <property type="match status" value="1"/>
</dbReference>
<dbReference type="InterPro" id="IPR004358">
    <property type="entry name" value="Sig_transdc_His_kin-like_C"/>
</dbReference>
<dbReference type="FunFam" id="1.10.287.130:FF:000001">
    <property type="entry name" value="Two-component sensor histidine kinase"/>
    <property type="match status" value="1"/>
</dbReference>
<evidence type="ECO:0000313" key="12">
    <source>
        <dbReference type="Proteomes" id="UP000197468"/>
    </source>
</evidence>
<evidence type="ECO:0000256" key="1">
    <source>
        <dbReference type="ARBA" id="ARBA00000085"/>
    </source>
</evidence>
<evidence type="ECO:0000313" key="11">
    <source>
        <dbReference type="EMBL" id="OWQ92098.1"/>
    </source>
</evidence>
<dbReference type="PROSITE" id="PS50110">
    <property type="entry name" value="RESPONSE_REGULATORY"/>
    <property type="match status" value="2"/>
</dbReference>
<dbReference type="SMART" id="SM00388">
    <property type="entry name" value="HisKA"/>
    <property type="match status" value="1"/>
</dbReference>
<keyword evidence="4" id="KW-0808">Transferase</keyword>
<feature type="domain" description="Response regulatory" evidence="10">
    <location>
        <begin position="20"/>
        <end position="136"/>
    </location>
</feature>
<dbReference type="Proteomes" id="UP000197468">
    <property type="component" value="Unassembled WGS sequence"/>
</dbReference>
<dbReference type="Gene3D" id="1.10.287.130">
    <property type="match status" value="1"/>
</dbReference>
<dbReference type="Pfam" id="PF00072">
    <property type="entry name" value="Response_reg"/>
    <property type="match status" value="2"/>
</dbReference>
<comment type="caution">
    <text evidence="11">The sequence shown here is derived from an EMBL/GenBank/DDBJ whole genome shotgun (WGS) entry which is preliminary data.</text>
</comment>
<dbReference type="PROSITE" id="PS50109">
    <property type="entry name" value="HIS_KIN"/>
    <property type="match status" value="1"/>
</dbReference>
<feature type="domain" description="Response regulatory" evidence="10">
    <location>
        <begin position="612"/>
        <end position="728"/>
    </location>
</feature>
<dbReference type="PANTHER" id="PTHR43547:SF2">
    <property type="entry name" value="HYBRID SIGNAL TRANSDUCTION HISTIDINE KINASE C"/>
    <property type="match status" value="1"/>
</dbReference>
<dbReference type="EMBL" id="NIOF01000002">
    <property type="protein sequence ID" value="OWQ92098.1"/>
    <property type="molecule type" value="Genomic_DNA"/>
</dbReference>
<evidence type="ECO:0000259" key="10">
    <source>
        <dbReference type="PROSITE" id="PS50110"/>
    </source>
</evidence>
<dbReference type="SMART" id="SM00448">
    <property type="entry name" value="REC"/>
    <property type="match status" value="2"/>
</dbReference>
<evidence type="ECO:0000256" key="8">
    <source>
        <dbReference type="SAM" id="Coils"/>
    </source>
</evidence>
<dbReference type="Gene3D" id="3.40.50.2300">
    <property type="match status" value="2"/>
</dbReference>
<dbReference type="PRINTS" id="PR00344">
    <property type="entry name" value="BCTRLSENSOR"/>
</dbReference>
<dbReference type="AlphaFoldDB" id="A0A246JHF9"/>
<organism evidence="11 12">
    <name type="scientific">Roseateles aquatilis</name>
    <dbReference type="NCBI Taxonomy" id="431061"/>
    <lineage>
        <taxon>Bacteria</taxon>
        <taxon>Pseudomonadati</taxon>
        <taxon>Pseudomonadota</taxon>
        <taxon>Betaproteobacteria</taxon>
        <taxon>Burkholderiales</taxon>
        <taxon>Sphaerotilaceae</taxon>
        <taxon>Roseateles</taxon>
    </lineage>
</organism>
<protein>
    <recommendedName>
        <fullName evidence="2">histidine kinase</fullName>
        <ecNumber evidence="2">2.7.13.3</ecNumber>
    </recommendedName>
</protein>
<keyword evidence="8" id="KW-0175">Coiled coil</keyword>
<dbReference type="SUPFAM" id="SSF55781">
    <property type="entry name" value="GAF domain-like"/>
    <property type="match status" value="1"/>
</dbReference>
<dbReference type="InterPro" id="IPR011006">
    <property type="entry name" value="CheY-like_superfamily"/>
</dbReference>
<dbReference type="EC" id="2.7.13.3" evidence="2"/>
<keyword evidence="3 7" id="KW-0597">Phosphoprotein</keyword>
<keyword evidence="6" id="KW-0902">Two-component regulatory system</keyword>
<dbReference type="InterPro" id="IPR036097">
    <property type="entry name" value="HisK_dim/P_sf"/>
</dbReference>
<feature type="domain" description="Histidine kinase" evidence="9">
    <location>
        <begin position="359"/>
        <end position="578"/>
    </location>
</feature>
<evidence type="ECO:0000259" key="9">
    <source>
        <dbReference type="PROSITE" id="PS50109"/>
    </source>
</evidence>
<dbReference type="GO" id="GO:0000155">
    <property type="term" value="F:phosphorelay sensor kinase activity"/>
    <property type="evidence" value="ECO:0007669"/>
    <property type="project" value="InterPro"/>
</dbReference>
<evidence type="ECO:0000256" key="7">
    <source>
        <dbReference type="PROSITE-ProRule" id="PRU00169"/>
    </source>
</evidence>
<evidence type="ECO:0000256" key="5">
    <source>
        <dbReference type="ARBA" id="ARBA00022777"/>
    </source>
</evidence>
<sequence length="742" mass="81064">MPLSALFDGYAAPDAAERASILIVDDLPEKLLVFETILADLDQHLVIARSGSEALREVLRQQFAVILMDVNMPGIDGLETARLIRGYRRSAHTPIIFVTAYADELQTAQGYSLGAVDYILSPVIPDVLRSKVRVFVDLFLMQQRLRQQALERIAIARAEAAQRAAEEGTRRSIFLAQAGRELADSLDADVAMRKLLALLVPRFAPRALLWLRDAGHGHERVLRCDAPSAQEVPLFAEGREQMLSEVLYNATRNALEPVVPTSGPASADEASPRALLHRETASGAVLPLVAGERLLGGLLLAEPHQPPDWPTLEELAGRAAIAFENARLYGALQAEIVERRQAEAELLEASRRKDEFLAMLSHELRNPLAPIRNAVEVMRSLADGRDPRLDQAVALTDRQVKHLTRLVDELLDVARISQGKIVLKTETLDLRDIVRQGVEPVQSLLDAQHQHLRIDLPPQPARVRGDAARLIQVVTNLAHNASKYTDAGGRIELALTGGPDGFELVVRDNGRGISSSLLPHVFDLFEQGPRGLDRNQGGLGVGLTLVQRLVQLHHGSVEARSDGPGRGSEFLVRLPAAKAVEVAEPQEPREPHLQASVPAHAAAPARANDRCRVLVVDDNRDAADSMAVFLELAGFETVVALDGPRALEQAAAQPPQVVLLDIGLPGLDGYEVARRLRTVPGAAQCLLIALTGYGQQDDRRRAHEAGFDVHLVKPADPDAVVELIQEWRHREISARHPETAAR</sequence>
<dbReference type="Pfam" id="PF00512">
    <property type="entry name" value="HisKA"/>
    <property type="match status" value="1"/>
</dbReference>
<dbReference type="Gene3D" id="3.30.565.10">
    <property type="entry name" value="Histidine kinase-like ATPase, C-terminal domain"/>
    <property type="match status" value="1"/>
</dbReference>
<dbReference type="CDD" id="cd17580">
    <property type="entry name" value="REC_2_DhkD-like"/>
    <property type="match status" value="1"/>
</dbReference>
<proteinExistence type="predicted"/>
<dbReference type="InterPro" id="IPR003594">
    <property type="entry name" value="HATPase_dom"/>
</dbReference>
<evidence type="ECO:0000256" key="6">
    <source>
        <dbReference type="ARBA" id="ARBA00023012"/>
    </source>
</evidence>
<dbReference type="Pfam" id="PF02518">
    <property type="entry name" value="HATPase_c"/>
    <property type="match status" value="1"/>
</dbReference>
<accession>A0A246JHF9</accession>
<dbReference type="InterPro" id="IPR036890">
    <property type="entry name" value="HATPase_C_sf"/>
</dbReference>
<dbReference type="CDD" id="cd00075">
    <property type="entry name" value="HATPase"/>
    <property type="match status" value="1"/>
</dbReference>
<dbReference type="CDD" id="cd00082">
    <property type="entry name" value="HisKA"/>
    <property type="match status" value="1"/>
</dbReference>
<dbReference type="InterPro" id="IPR003661">
    <property type="entry name" value="HisK_dim/P_dom"/>
</dbReference>
<dbReference type="SMART" id="SM00387">
    <property type="entry name" value="HATPase_c"/>
    <property type="match status" value="1"/>
</dbReference>
<dbReference type="SUPFAM" id="SSF55874">
    <property type="entry name" value="ATPase domain of HSP90 chaperone/DNA topoisomerase II/histidine kinase"/>
    <property type="match status" value="1"/>
</dbReference>
<keyword evidence="12" id="KW-1185">Reference proteome</keyword>
<feature type="modified residue" description="4-aspartylphosphate" evidence="7">
    <location>
        <position position="69"/>
    </location>
</feature>
<evidence type="ECO:0000256" key="2">
    <source>
        <dbReference type="ARBA" id="ARBA00012438"/>
    </source>
</evidence>
<comment type="catalytic activity">
    <reaction evidence="1">
        <text>ATP + protein L-histidine = ADP + protein N-phospho-L-histidine.</text>
        <dbReference type="EC" id="2.7.13.3"/>
    </reaction>
</comment>
<dbReference type="SUPFAM" id="SSF52172">
    <property type="entry name" value="CheY-like"/>
    <property type="match status" value="2"/>
</dbReference>